<evidence type="ECO:0000256" key="5">
    <source>
        <dbReference type="ARBA" id="ARBA00023136"/>
    </source>
</evidence>
<dbReference type="InterPro" id="IPR004923">
    <property type="entry name" value="FTR1/Fip1/EfeU"/>
</dbReference>
<proteinExistence type="inferred from homology"/>
<protein>
    <submittedName>
        <fullName evidence="7">High-affinity iron transporter</fullName>
    </submittedName>
</protein>
<feature type="transmembrane region" description="Helical" evidence="6">
    <location>
        <begin position="243"/>
        <end position="261"/>
    </location>
</feature>
<dbReference type="GeneID" id="95393241"/>
<evidence type="ECO:0000256" key="2">
    <source>
        <dbReference type="ARBA" id="ARBA00008333"/>
    </source>
</evidence>
<keyword evidence="5 6" id="KW-0472">Membrane</keyword>
<keyword evidence="3 6" id="KW-0812">Transmembrane</keyword>
<accession>A0A7W5V899</accession>
<feature type="transmembrane region" description="Helical" evidence="6">
    <location>
        <begin position="105"/>
        <end position="125"/>
    </location>
</feature>
<dbReference type="Pfam" id="PF03239">
    <property type="entry name" value="FTR1"/>
    <property type="match status" value="1"/>
</dbReference>
<feature type="transmembrane region" description="Helical" evidence="6">
    <location>
        <begin position="39"/>
        <end position="61"/>
    </location>
</feature>
<evidence type="ECO:0000256" key="6">
    <source>
        <dbReference type="SAM" id="Phobius"/>
    </source>
</evidence>
<name>A0A7W5V899_9ACTN</name>
<comment type="subcellular location">
    <subcellularLocation>
        <location evidence="1">Membrane</location>
        <topology evidence="1">Multi-pass membrane protein</topology>
    </subcellularLocation>
</comment>
<organism evidence="7 8">
    <name type="scientific">Nonomuraea dietziae</name>
    <dbReference type="NCBI Taxonomy" id="65515"/>
    <lineage>
        <taxon>Bacteria</taxon>
        <taxon>Bacillati</taxon>
        <taxon>Actinomycetota</taxon>
        <taxon>Actinomycetes</taxon>
        <taxon>Streptosporangiales</taxon>
        <taxon>Streptosporangiaceae</taxon>
        <taxon>Nonomuraea</taxon>
    </lineage>
</organism>
<dbReference type="Proteomes" id="UP000579945">
    <property type="component" value="Unassembled WGS sequence"/>
</dbReference>
<dbReference type="NCBIfam" id="NF041756">
    <property type="entry name" value="EfeU"/>
    <property type="match status" value="1"/>
</dbReference>
<comment type="caution">
    <text evidence="7">The sequence shown here is derived from an EMBL/GenBank/DDBJ whole genome shotgun (WGS) entry which is preliminary data.</text>
</comment>
<evidence type="ECO:0000313" key="7">
    <source>
        <dbReference type="EMBL" id="MBB3731129.1"/>
    </source>
</evidence>
<evidence type="ECO:0000256" key="1">
    <source>
        <dbReference type="ARBA" id="ARBA00004141"/>
    </source>
</evidence>
<feature type="transmembrane region" description="Helical" evidence="6">
    <location>
        <begin position="73"/>
        <end position="93"/>
    </location>
</feature>
<sequence>MFASFLIGLREGLEATLVVSILVAFLVKSDRRDKLPLVWAGAGLAVALSVGFGALLSFTAANLTFEQQELFEALTSIAATVFVTWMIFWMRGAARTIAGDLRAKLGRALNVGGVAVAVMAFLAVVREGLETSLLFYASAQGAAATALPLIGISLGVLTSIVIGWGIYASAIRINLTTFFTWTGLLLILVAGGILKYGVHDLQEAGILPGLNTLAFDISAVLDPGAWYSALLAGMFNITPAPSVLEMAAWALYVIPVLFLFLRPAAAPKAAEPVS</sequence>
<dbReference type="EMBL" id="JACIBV010000001">
    <property type="protein sequence ID" value="MBB3731129.1"/>
    <property type="molecule type" value="Genomic_DNA"/>
</dbReference>
<reference evidence="7 8" key="1">
    <citation type="submission" date="2020-08" db="EMBL/GenBank/DDBJ databases">
        <title>Sequencing the genomes of 1000 actinobacteria strains.</title>
        <authorList>
            <person name="Klenk H.-P."/>
        </authorList>
    </citation>
    <scope>NUCLEOTIDE SEQUENCE [LARGE SCALE GENOMIC DNA]</scope>
    <source>
        <strain evidence="7 8">DSM 44320</strain>
    </source>
</reference>
<dbReference type="RefSeq" id="WP_183656706.1">
    <property type="nucleotide sequence ID" value="NZ_JACIBV010000001.1"/>
</dbReference>
<evidence type="ECO:0000256" key="3">
    <source>
        <dbReference type="ARBA" id="ARBA00022692"/>
    </source>
</evidence>
<dbReference type="PANTHER" id="PTHR31632:SF2">
    <property type="entry name" value="PLASMA MEMBRANE IRON PERMEASE"/>
    <property type="match status" value="1"/>
</dbReference>
<dbReference type="AlphaFoldDB" id="A0A7W5V899"/>
<feature type="transmembrane region" description="Helical" evidence="6">
    <location>
        <begin position="145"/>
        <end position="166"/>
    </location>
</feature>
<dbReference type="GO" id="GO:0015093">
    <property type="term" value="F:ferrous iron transmembrane transporter activity"/>
    <property type="evidence" value="ECO:0007669"/>
    <property type="project" value="TreeGrafter"/>
</dbReference>
<dbReference type="PANTHER" id="PTHR31632">
    <property type="entry name" value="IRON TRANSPORTER FTH1"/>
    <property type="match status" value="1"/>
</dbReference>
<feature type="transmembrane region" description="Helical" evidence="6">
    <location>
        <begin position="178"/>
        <end position="198"/>
    </location>
</feature>
<feature type="transmembrane region" description="Helical" evidence="6">
    <location>
        <begin position="6"/>
        <end position="27"/>
    </location>
</feature>
<gene>
    <name evidence="7" type="ORF">FHR33_006989</name>
</gene>
<evidence type="ECO:0000256" key="4">
    <source>
        <dbReference type="ARBA" id="ARBA00022989"/>
    </source>
</evidence>
<keyword evidence="8" id="KW-1185">Reference proteome</keyword>
<keyword evidence="4 6" id="KW-1133">Transmembrane helix</keyword>
<dbReference type="GO" id="GO:0033573">
    <property type="term" value="C:high-affinity iron permease complex"/>
    <property type="evidence" value="ECO:0007669"/>
    <property type="project" value="InterPro"/>
</dbReference>
<evidence type="ECO:0000313" key="8">
    <source>
        <dbReference type="Proteomes" id="UP000579945"/>
    </source>
</evidence>
<comment type="similarity">
    <text evidence="2">Belongs to the oxidase-dependent Fe transporter (OFeT) (TC 9.A.10.1) family.</text>
</comment>